<gene>
    <name evidence="1" type="ORF">C6H66_23175</name>
</gene>
<reference evidence="1 2" key="1">
    <citation type="submission" date="2018-02" db="EMBL/GenBank/DDBJ databases">
        <title>Five New Genomes of Indian Photorhabdus Isolates TSA.</title>
        <authorList>
            <person name="Dubay B."/>
            <person name="Somvanshi V.S."/>
        </authorList>
    </citation>
    <scope>NUCLEOTIDE SEQUENCE [LARGE SCALE GENOMIC DNA]</scope>
    <source>
        <strain evidence="1 2">H1</strain>
    </source>
</reference>
<evidence type="ECO:0000313" key="1">
    <source>
        <dbReference type="EMBL" id="PQQ22545.1"/>
    </source>
</evidence>
<feature type="non-terminal residue" evidence="1">
    <location>
        <position position="108"/>
    </location>
</feature>
<dbReference type="AlphaFoldDB" id="A0A2S8PUN7"/>
<sequence length="108" mass="12160">MDDRTNFGYCTKVFTFVVDNNHLSVEKNQSRSEELVNCQGDTSCRSAVRDKYRQEYDKVQERIATCSGADQCVAVAKELRALQGDYSARIGEIQEKARMQGLDSLTPA</sequence>
<keyword evidence="2" id="KW-1185">Reference proteome</keyword>
<accession>A0A2S8PUN7</accession>
<proteinExistence type="predicted"/>
<protein>
    <submittedName>
        <fullName evidence="1">Uncharacterized protein</fullName>
    </submittedName>
</protein>
<dbReference type="Proteomes" id="UP000239550">
    <property type="component" value="Unassembled WGS sequence"/>
</dbReference>
<evidence type="ECO:0000313" key="2">
    <source>
        <dbReference type="Proteomes" id="UP000239550"/>
    </source>
</evidence>
<organism evidence="1 2">
    <name type="scientific">Photorhabdus hindustanensis</name>
    <dbReference type="NCBI Taxonomy" id="2918802"/>
    <lineage>
        <taxon>Bacteria</taxon>
        <taxon>Pseudomonadati</taxon>
        <taxon>Pseudomonadota</taxon>
        <taxon>Gammaproteobacteria</taxon>
        <taxon>Enterobacterales</taxon>
        <taxon>Morganellaceae</taxon>
        <taxon>Photorhabdus</taxon>
    </lineage>
</organism>
<name>A0A2S8PUN7_9GAMM</name>
<comment type="caution">
    <text evidence="1">The sequence shown here is derived from an EMBL/GenBank/DDBJ whole genome shotgun (WGS) entry which is preliminary data.</text>
</comment>
<dbReference type="EMBL" id="PUWT01000086">
    <property type="protein sequence ID" value="PQQ22545.1"/>
    <property type="molecule type" value="Genomic_DNA"/>
</dbReference>